<dbReference type="GO" id="GO:0005802">
    <property type="term" value="C:trans-Golgi network"/>
    <property type="evidence" value="ECO:0007669"/>
    <property type="project" value="TreeGrafter"/>
</dbReference>
<name>A0A7I8VEQ4_9ANNE</name>
<accession>A0A7I8VEQ4</accession>
<dbReference type="AlphaFoldDB" id="A0A7I8VEQ4"/>
<proteinExistence type="inferred from homology"/>
<dbReference type="Proteomes" id="UP000549394">
    <property type="component" value="Unassembled WGS sequence"/>
</dbReference>
<dbReference type="EMBL" id="CAJFCJ010000005">
    <property type="protein sequence ID" value="CAD5114430.1"/>
    <property type="molecule type" value="Genomic_DNA"/>
</dbReference>
<sequence length="1102" mass="126479">MSFPDFSCRVEDHGAILIDVQKVGSSLTDDQFKILFDKLNFTKFVRIHDKDRVLNIRFKRHYPVENNEWGEFQMHRRVLGLICIGAAKNDSELSDLKIDFEAHVQRYISTFYNSKLITIKCYEGNEIKHNEDKYYESIEKDGPTSNGTSSGQEPVVFESFDHALENCDAIVKELTETLFWILESKVQDRSIERQDKLSLLKNPIEKKELVGIESEGRNYKKKCTGRIRKHLGDLCLLAGLPQDALLHYETAARILKGVNDWIWLGATYEGTCATNIIVNNPSPERSQFNRNSSFSVKHGKTPSLLAQSSTATDLDLAVNRRFGELLPSDLFEKYMEAVECYGKNNTIGVIRMEACMKACRLFASQQKYLDGARYLEKLIYINLNLSEDEKLQQYSTLSSLYSLVKMERKASFFKHITAKMTASDRLISSWKKSHQLLLGSNKGFAISFDPLSNQWKNGWASPVKVQILADLAYMAEYARDGDAALQHFSLLLNNLYPYLSAKELENYSKYIEKLTNNSEPQRPTEVTRYNTKLPAVNFTNIPRIERIQLIRPVEYLEPIKIDSGRKEDDSGVFIVSPSPSANNRKKNPIKEAAKWCVDEPFYVEFQIFNPTLIPLTCENLIPVFDKVDVDWVPLNFTLPPKTRRKYRVKGETKEEGKYLLKEYHFNMFGIKSISKIKDLAALSEENLSCHIIHPLPVLDIETSLNNSQSVIFSPDDYESPIYKAYNLDLYSGETMIVDMSLFNSGNIDVDNLDLSIENVEGSDYCFSEPVVSLKNPEDIRLPIKVGEKAVQKIALFGTHNFICQEFSSRKREILSPEKSHIVEYLVKIQYHESKHKYCRKAGIVFRITIMPSVIVKKWNLVDGLNWKSLLLHLDIENLQIGKVWISHEKSSYAACIGKGETSRISFPVNKFKPVSNDAQLSSEIINHEVRNDSKVTYRLLNGRHGIISLDTIAWSKDCLKLWKYPIIDWNFVLNETVINLENTQITCKVGEAEKITISLRCAYDYLYLKNVQFSAKFYQHDGNLNHKDFELSNVFINGSEYFEFKNVNSVQFVELSQEVLFLCPGKYYFELQGEGLVESNKPGDDNWPATWINKPPVTFNVS</sequence>
<dbReference type="PANTHER" id="PTHR21512">
    <property type="entry name" value="TRAFFICKING PROTEIN PARTICLE COMPLEX SUBUNIT 9"/>
    <property type="match status" value="1"/>
</dbReference>
<comment type="similarity">
    <text evidence="1">Belongs to the NIBP family.</text>
</comment>
<evidence type="ECO:0000313" key="4">
    <source>
        <dbReference type="Proteomes" id="UP000549394"/>
    </source>
</evidence>
<reference evidence="3 4" key="1">
    <citation type="submission" date="2020-08" db="EMBL/GenBank/DDBJ databases">
        <authorList>
            <person name="Hejnol A."/>
        </authorList>
    </citation>
    <scope>NUCLEOTIDE SEQUENCE [LARGE SCALE GENOMIC DNA]</scope>
</reference>
<dbReference type="PROSITE" id="PS50896">
    <property type="entry name" value="LISH"/>
    <property type="match status" value="1"/>
</dbReference>
<dbReference type="InterPro" id="IPR013935">
    <property type="entry name" value="Trs120_TRAPPC9"/>
</dbReference>
<dbReference type="InterPro" id="IPR058563">
    <property type="entry name" value="Trs120_TRAPPC9_N"/>
</dbReference>
<evidence type="ECO:0000313" key="3">
    <source>
        <dbReference type="EMBL" id="CAD5114430.1"/>
    </source>
</evidence>
<comment type="caution">
    <text evidence="3">The sequence shown here is derived from an EMBL/GenBank/DDBJ whole genome shotgun (WGS) entry which is preliminary data.</text>
</comment>
<protein>
    <submittedName>
        <fullName evidence="3">DgyrCDS3562</fullName>
    </submittedName>
</protein>
<evidence type="ECO:0000256" key="1">
    <source>
        <dbReference type="ARBA" id="ARBA00008459"/>
    </source>
</evidence>
<feature type="domain" description="Trs120/TRAPPC9 N-terminal" evidence="2">
    <location>
        <begin position="211"/>
        <end position="277"/>
    </location>
</feature>
<gene>
    <name evidence="3" type="ORF">DGYR_LOCUS3271</name>
</gene>
<dbReference type="InterPro" id="IPR006594">
    <property type="entry name" value="LisH"/>
</dbReference>
<dbReference type="OrthoDB" id="27962at2759"/>
<dbReference type="Pfam" id="PF08626">
    <property type="entry name" value="TRAPPC9-Trs120"/>
    <property type="match status" value="1"/>
</dbReference>
<evidence type="ECO:0000259" key="2">
    <source>
        <dbReference type="Pfam" id="PF08626"/>
    </source>
</evidence>
<keyword evidence="4" id="KW-1185">Reference proteome</keyword>
<organism evidence="3 4">
    <name type="scientific">Dimorphilus gyrociliatus</name>
    <dbReference type="NCBI Taxonomy" id="2664684"/>
    <lineage>
        <taxon>Eukaryota</taxon>
        <taxon>Metazoa</taxon>
        <taxon>Spiralia</taxon>
        <taxon>Lophotrochozoa</taxon>
        <taxon>Annelida</taxon>
        <taxon>Polychaeta</taxon>
        <taxon>Polychaeta incertae sedis</taxon>
        <taxon>Dinophilidae</taxon>
        <taxon>Dimorphilus</taxon>
    </lineage>
</organism>
<dbReference type="PANTHER" id="PTHR21512:SF5">
    <property type="entry name" value="TRAFFICKING PROTEIN PARTICLE COMPLEX SUBUNIT 9"/>
    <property type="match status" value="1"/>
</dbReference>